<feature type="transmembrane region" description="Helical" evidence="1">
    <location>
        <begin position="6"/>
        <end position="26"/>
    </location>
</feature>
<dbReference type="AlphaFoldDB" id="A0A9D1S8P1"/>
<keyword evidence="1" id="KW-1133">Transmembrane helix</keyword>
<evidence type="ECO:0000256" key="1">
    <source>
        <dbReference type="SAM" id="Phobius"/>
    </source>
</evidence>
<sequence length="265" mass="31188">MKIEVINLLTYFLVYSFLGWMLESIFKTILEKKPVNSGFLHGPFCPIYGIGALIMYLCLSKIKTNVFLVFIIGFIVLSLWEYFVGWALEKIFHTTYWDYSNNKFNIKGRVCLLNSIFWGVLSVIFIFMIHPFVAEQIAKVPQSIIVYFLILIYTYIIIDTIISVVKVKNITNKLEKIKEIGNTIKEKIEHLEMLKKSTDLKENTIVTLQNVIDDLKLKQNRLKRKLYRHTYRLKKAFPTMKSETITEILNQKIDKIKNKNKQKRS</sequence>
<keyword evidence="1" id="KW-0472">Membrane</keyword>
<name>A0A9D1S8P1_9FIRM</name>
<dbReference type="EMBL" id="DVNH01000016">
    <property type="protein sequence ID" value="HIU51364.1"/>
    <property type="molecule type" value="Genomic_DNA"/>
</dbReference>
<dbReference type="InterPro" id="IPR010540">
    <property type="entry name" value="CmpB_TMEM229"/>
</dbReference>
<organism evidence="2 3">
    <name type="scientific">Candidatus Merdicola faecigallinarum</name>
    <dbReference type="NCBI Taxonomy" id="2840862"/>
    <lineage>
        <taxon>Bacteria</taxon>
        <taxon>Bacillati</taxon>
        <taxon>Bacillota</taxon>
        <taxon>Clostridia</taxon>
        <taxon>Candidatus Merdicola</taxon>
    </lineage>
</organism>
<reference evidence="2" key="2">
    <citation type="journal article" date="2021" name="PeerJ">
        <title>Extensive microbial diversity within the chicken gut microbiome revealed by metagenomics and culture.</title>
        <authorList>
            <person name="Gilroy R."/>
            <person name="Ravi A."/>
            <person name="Getino M."/>
            <person name="Pursley I."/>
            <person name="Horton D.L."/>
            <person name="Alikhan N.F."/>
            <person name="Baker D."/>
            <person name="Gharbi K."/>
            <person name="Hall N."/>
            <person name="Watson M."/>
            <person name="Adriaenssens E.M."/>
            <person name="Foster-Nyarko E."/>
            <person name="Jarju S."/>
            <person name="Secka A."/>
            <person name="Antonio M."/>
            <person name="Oren A."/>
            <person name="Chaudhuri R.R."/>
            <person name="La Ragione R."/>
            <person name="Hildebrand F."/>
            <person name="Pallen M.J."/>
        </authorList>
    </citation>
    <scope>NUCLEOTIDE SEQUENCE</scope>
    <source>
        <strain evidence="2">CHK195-15760</strain>
    </source>
</reference>
<evidence type="ECO:0000313" key="3">
    <source>
        <dbReference type="Proteomes" id="UP000824093"/>
    </source>
</evidence>
<proteinExistence type="predicted"/>
<dbReference type="Pfam" id="PF06541">
    <property type="entry name" value="ABC_trans_CmpB"/>
    <property type="match status" value="1"/>
</dbReference>
<accession>A0A9D1S8P1</accession>
<comment type="caution">
    <text evidence="2">The sequence shown here is derived from an EMBL/GenBank/DDBJ whole genome shotgun (WGS) entry which is preliminary data.</text>
</comment>
<keyword evidence="1" id="KW-0812">Transmembrane</keyword>
<feature type="transmembrane region" description="Helical" evidence="1">
    <location>
        <begin position="110"/>
        <end position="132"/>
    </location>
</feature>
<feature type="transmembrane region" description="Helical" evidence="1">
    <location>
        <begin position="65"/>
        <end position="89"/>
    </location>
</feature>
<feature type="transmembrane region" description="Helical" evidence="1">
    <location>
        <begin position="144"/>
        <end position="165"/>
    </location>
</feature>
<dbReference type="Proteomes" id="UP000824093">
    <property type="component" value="Unassembled WGS sequence"/>
</dbReference>
<feature type="transmembrane region" description="Helical" evidence="1">
    <location>
        <begin position="38"/>
        <end position="59"/>
    </location>
</feature>
<evidence type="ECO:0000313" key="2">
    <source>
        <dbReference type="EMBL" id="HIU51364.1"/>
    </source>
</evidence>
<reference evidence="2" key="1">
    <citation type="submission" date="2020-10" db="EMBL/GenBank/DDBJ databases">
        <authorList>
            <person name="Gilroy R."/>
        </authorList>
    </citation>
    <scope>NUCLEOTIDE SEQUENCE</scope>
    <source>
        <strain evidence="2">CHK195-15760</strain>
    </source>
</reference>
<protein>
    <submittedName>
        <fullName evidence="2">ABC transporter permease</fullName>
    </submittedName>
</protein>
<gene>
    <name evidence="2" type="ORF">IAB70_01870</name>
</gene>